<gene>
    <name evidence="1" type="ORF">LCGC14_1012480</name>
</gene>
<proteinExistence type="predicted"/>
<evidence type="ECO:0000313" key="1">
    <source>
        <dbReference type="EMBL" id="KKN12837.1"/>
    </source>
</evidence>
<sequence>MATEAKTKTATTFGEFWNEHDIVEVFAAGNGCPGGQTLTDTTDDETVAGEDYCDLWECLEQGFIRTPDDDEASSFSGYAKLEGEVSEDGTEWTWNGEGKAWDCRCNDYCHIKIRAATI</sequence>
<dbReference type="EMBL" id="LAZR01003988">
    <property type="protein sequence ID" value="KKN12837.1"/>
    <property type="molecule type" value="Genomic_DNA"/>
</dbReference>
<reference evidence="1" key="1">
    <citation type="journal article" date="2015" name="Nature">
        <title>Complex archaea that bridge the gap between prokaryotes and eukaryotes.</title>
        <authorList>
            <person name="Spang A."/>
            <person name="Saw J.H."/>
            <person name="Jorgensen S.L."/>
            <person name="Zaremba-Niedzwiedzka K."/>
            <person name="Martijn J."/>
            <person name="Lind A.E."/>
            <person name="van Eijk R."/>
            <person name="Schleper C."/>
            <person name="Guy L."/>
            <person name="Ettema T.J."/>
        </authorList>
    </citation>
    <scope>NUCLEOTIDE SEQUENCE</scope>
</reference>
<accession>A0A0F9NLC1</accession>
<name>A0A0F9NLC1_9ZZZZ</name>
<protein>
    <submittedName>
        <fullName evidence="1">Uncharacterized protein</fullName>
    </submittedName>
</protein>
<comment type="caution">
    <text evidence="1">The sequence shown here is derived from an EMBL/GenBank/DDBJ whole genome shotgun (WGS) entry which is preliminary data.</text>
</comment>
<organism evidence="1">
    <name type="scientific">marine sediment metagenome</name>
    <dbReference type="NCBI Taxonomy" id="412755"/>
    <lineage>
        <taxon>unclassified sequences</taxon>
        <taxon>metagenomes</taxon>
        <taxon>ecological metagenomes</taxon>
    </lineage>
</organism>
<dbReference type="AlphaFoldDB" id="A0A0F9NLC1"/>